<dbReference type="PANTHER" id="PTHR21660:SF1">
    <property type="entry name" value="ACYL-COENZYME A THIOESTERASE 13"/>
    <property type="match status" value="1"/>
</dbReference>
<keyword evidence="4" id="KW-0413">Isomerase</keyword>
<dbReference type="InterPro" id="IPR029069">
    <property type="entry name" value="HotDog_dom_sf"/>
</dbReference>
<keyword evidence="5" id="KW-1185">Reference proteome</keyword>
<dbReference type="OrthoDB" id="2831072at2759"/>
<protein>
    <submittedName>
        <fullName evidence="4">Thioesterase/thiol ester dehydrase-isomerase</fullName>
    </submittedName>
</protein>
<evidence type="ECO:0000313" key="4">
    <source>
        <dbReference type="EMBL" id="KAF2691496.1"/>
    </source>
</evidence>
<dbReference type="InterPro" id="IPR003736">
    <property type="entry name" value="PAAI_dom"/>
</dbReference>
<dbReference type="AlphaFoldDB" id="A0A6G1JLY3"/>
<name>A0A6G1JLY3_9PLEO</name>
<dbReference type="CDD" id="cd03443">
    <property type="entry name" value="PaaI_thioesterase"/>
    <property type="match status" value="1"/>
</dbReference>
<gene>
    <name evidence="4" type="ORF">K458DRAFT_411214</name>
</gene>
<evidence type="ECO:0000256" key="1">
    <source>
        <dbReference type="ARBA" id="ARBA00008324"/>
    </source>
</evidence>
<dbReference type="Pfam" id="PF03061">
    <property type="entry name" value="4HBT"/>
    <property type="match status" value="1"/>
</dbReference>
<feature type="domain" description="Thioesterase" evidence="3">
    <location>
        <begin position="84"/>
        <end position="163"/>
    </location>
</feature>
<dbReference type="Proteomes" id="UP000799291">
    <property type="component" value="Unassembled WGS sequence"/>
</dbReference>
<dbReference type="InterPro" id="IPR039298">
    <property type="entry name" value="ACOT13"/>
</dbReference>
<evidence type="ECO:0000313" key="5">
    <source>
        <dbReference type="Proteomes" id="UP000799291"/>
    </source>
</evidence>
<dbReference type="InterPro" id="IPR006683">
    <property type="entry name" value="Thioestr_dom"/>
</dbReference>
<reference evidence="4" key="1">
    <citation type="journal article" date="2020" name="Stud. Mycol.">
        <title>101 Dothideomycetes genomes: a test case for predicting lifestyles and emergence of pathogens.</title>
        <authorList>
            <person name="Haridas S."/>
            <person name="Albert R."/>
            <person name="Binder M."/>
            <person name="Bloem J."/>
            <person name="Labutti K."/>
            <person name="Salamov A."/>
            <person name="Andreopoulos B."/>
            <person name="Baker S."/>
            <person name="Barry K."/>
            <person name="Bills G."/>
            <person name="Bluhm B."/>
            <person name="Cannon C."/>
            <person name="Castanera R."/>
            <person name="Culley D."/>
            <person name="Daum C."/>
            <person name="Ezra D."/>
            <person name="Gonzalez J."/>
            <person name="Henrissat B."/>
            <person name="Kuo A."/>
            <person name="Liang C."/>
            <person name="Lipzen A."/>
            <person name="Lutzoni F."/>
            <person name="Magnuson J."/>
            <person name="Mondo S."/>
            <person name="Nolan M."/>
            <person name="Ohm R."/>
            <person name="Pangilinan J."/>
            <person name="Park H.-J."/>
            <person name="Ramirez L."/>
            <person name="Alfaro M."/>
            <person name="Sun H."/>
            <person name="Tritt A."/>
            <person name="Yoshinaga Y."/>
            <person name="Zwiers L.-H."/>
            <person name="Turgeon B."/>
            <person name="Goodwin S."/>
            <person name="Spatafora J."/>
            <person name="Crous P."/>
            <person name="Grigoriev I."/>
        </authorList>
    </citation>
    <scope>NUCLEOTIDE SEQUENCE</scope>
    <source>
        <strain evidence="4">CBS 122367</strain>
    </source>
</reference>
<dbReference type="PANTHER" id="PTHR21660">
    <property type="entry name" value="THIOESTERASE SUPERFAMILY MEMBER-RELATED"/>
    <property type="match status" value="1"/>
</dbReference>
<evidence type="ECO:0000259" key="3">
    <source>
        <dbReference type="Pfam" id="PF03061"/>
    </source>
</evidence>
<proteinExistence type="inferred from homology"/>
<comment type="similarity">
    <text evidence="1">Belongs to the thioesterase PaaI family.</text>
</comment>
<sequence length="178" mass="19287">MGSPAGLKIQLGSLRSNADLAPFEKTQAWLNAVLGVEGYDCHDGPLFKILKLESATLEPTKENPNDAKTVFTMTVPREYCNMAGALHGGAVSLIFDICTSTALNVCAREGFWDTGHVSRTLNCTYMRPVPQGEKIWIESEVVHLGKRMATLRGSIKNEGGKVCYLCEHQKAAVGSSSL</sequence>
<dbReference type="GO" id="GO:0016853">
    <property type="term" value="F:isomerase activity"/>
    <property type="evidence" value="ECO:0007669"/>
    <property type="project" value="UniProtKB-KW"/>
</dbReference>
<evidence type="ECO:0000256" key="2">
    <source>
        <dbReference type="ARBA" id="ARBA00022801"/>
    </source>
</evidence>
<dbReference type="GO" id="GO:0047617">
    <property type="term" value="F:fatty acyl-CoA hydrolase activity"/>
    <property type="evidence" value="ECO:0007669"/>
    <property type="project" value="InterPro"/>
</dbReference>
<accession>A0A6G1JLY3</accession>
<organism evidence="4 5">
    <name type="scientific">Lentithecium fluviatile CBS 122367</name>
    <dbReference type="NCBI Taxonomy" id="1168545"/>
    <lineage>
        <taxon>Eukaryota</taxon>
        <taxon>Fungi</taxon>
        <taxon>Dikarya</taxon>
        <taxon>Ascomycota</taxon>
        <taxon>Pezizomycotina</taxon>
        <taxon>Dothideomycetes</taxon>
        <taxon>Pleosporomycetidae</taxon>
        <taxon>Pleosporales</taxon>
        <taxon>Massarineae</taxon>
        <taxon>Lentitheciaceae</taxon>
        <taxon>Lentithecium</taxon>
    </lineage>
</organism>
<keyword evidence="2" id="KW-0378">Hydrolase</keyword>
<dbReference type="EMBL" id="MU005569">
    <property type="protein sequence ID" value="KAF2691496.1"/>
    <property type="molecule type" value="Genomic_DNA"/>
</dbReference>
<dbReference type="NCBIfam" id="TIGR00369">
    <property type="entry name" value="unchar_dom_1"/>
    <property type="match status" value="1"/>
</dbReference>
<dbReference type="Gene3D" id="3.10.129.10">
    <property type="entry name" value="Hotdog Thioesterase"/>
    <property type="match status" value="1"/>
</dbReference>
<dbReference type="SUPFAM" id="SSF54637">
    <property type="entry name" value="Thioesterase/thiol ester dehydrase-isomerase"/>
    <property type="match status" value="1"/>
</dbReference>